<keyword evidence="6" id="KW-1185">Reference proteome</keyword>
<dbReference type="AlphaFoldDB" id="A0A369WN94"/>
<dbReference type="InterPro" id="IPR001638">
    <property type="entry name" value="Solute-binding_3/MltF_N"/>
</dbReference>
<feature type="chain" id="PRO_5017034048" description="Solute-binding protein family 3/N-terminal domain-containing protein" evidence="3">
    <location>
        <begin position="24"/>
        <end position="250"/>
    </location>
</feature>
<protein>
    <recommendedName>
        <fullName evidence="4">Solute-binding protein family 3/N-terminal domain-containing protein</fullName>
    </recommendedName>
</protein>
<comment type="caution">
    <text evidence="5">The sequence shown here is derived from an EMBL/GenBank/DDBJ whole genome shotgun (WGS) entry which is preliminary data.</text>
</comment>
<evidence type="ECO:0000313" key="6">
    <source>
        <dbReference type="Proteomes" id="UP000253769"/>
    </source>
</evidence>
<dbReference type="SUPFAM" id="SSF53850">
    <property type="entry name" value="Periplasmic binding protein-like II"/>
    <property type="match status" value="1"/>
</dbReference>
<dbReference type="PANTHER" id="PTHR35936:SF25">
    <property type="entry name" value="ABC TRANSPORTER SUBSTRATE-BINDING PROTEIN"/>
    <property type="match status" value="1"/>
</dbReference>
<dbReference type="RefSeq" id="WP_114695169.1">
    <property type="nucleotide sequence ID" value="NZ_QQOH01000002.1"/>
</dbReference>
<proteinExistence type="inferred from homology"/>
<feature type="domain" description="Solute-binding protein family 3/N-terminal" evidence="4">
    <location>
        <begin position="26"/>
        <end position="249"/>
    </location>
</feature>
<comment type="similarity">
    <text evidence="1">Belongs to the bacterial solute-binding protein 3 family.</text>
</comment>
<name>A0A369WN94_9GAMM</name>
<dbReference type="EMBL" id="QQOH01000002">
    <property type="protein sequence ID" value="RDE22539.1"/>
    <property type="molecule type" value="Genomic_DNA"/>
</dbReference>
<reference evidence="5 6" key="1">
    <citation type="submission" date="2018-07" db="EMBL/GenBank/DDBJ databases">
        <title>Motiliproteus coralliicola sp. nov., a bacterium isolated from Coral.</title>
        <authorList>
            <person name="Wang G."/>
        </authorList>
    </citation>
    <scope>NUCLEOTIDE SEQUENCE [LARGE SCALE GENOMIC DNA]</scope>
    <source>
        <strain evidence="5 6">C34</strain>
    </source>
</reference>
<dbReference type="Gene3D" id="3.40.190.10">
    <property type="entry name" value="Periplasmic binding protein-like II"/>
    <property type="match status" value="2"/>
</dbReference>
<dbReference type="Proteomes" id="UP000253769">
    <property type="component" value="Unassembled WGS sequence"/>
</dbReference>
<keyword evidence="2 3" id="KW-0732">Signal</keyword>
<organism evidence="5 6">
    <name type="scientific">Motiliproteus coralliicola</name>
    <dbReference type="NCBI Taxonomy" id="2283196"/>
    <lineage>
        <taxon>Bacteria</taxon>
        <taxon>Pseudomonadati</taxon>
        <taxon>Pseudomonadota</taxon>
        <taxon>Gammaproteobacteria</taxon>
        <taxon>Oceanospirillales</taxon>
        <taxon>Oceanospirillaceae</taxon>
        <taxon>Motiliproteus</taxon>
    </lineage>
</organism>
<feature type="signal peptide" evidence="3">
    <location>
        <begin position="1"/>
        <end position="23"/>
    </location>
</feature>
<evidence type="ECO:0000256" key="2">
    <source>
        <dbReference type="ARBA" id="ARBA00022729"/>
    </source>
</evidence>
<dbReference type="Pfam" id="PF00497">
    <property type="entry name" value="SBP_bac_3"/>
    <property type="match status" value="1"/>
</dbReference>
<dbReference type="PANTHER" id="PTHR35936">
    <property type="entry name" value="MEMBRANE-BOUND LYTIC MUREIN TRANSGLYCOSYLASE F"/>
    <property type="match status" value="1"/>
</dbReference>
<accession>A0A369WN94</accession>
<evidence type="ECO:0000256" key="1">
    <source>
        <dbReference type="ARBA" id="ARBA00010333"/>
    </source>
</evidence>
<evidence type="ECO:0000313" key="5">
    <source>
        <dbReference type="EMBL" id="RDE22539.1"/>
    </source>
</evidence>
<dbReference type="OrthoDB" id="5592769at2"/>
<gene>
    <name evidence="5" type="ORF">DV711_08065</name>
</gene>
<sequence length="250" mass="28237">MRASPFVLTLLISLSLLSSPLQAETLVRFVTQHFPPFSYIEQGQVAGPARALIDRACEATQVTCVHQLLPWQRAQKMVQLGRQDAMYVIGANPERDRWVLYSRALLSTEYGFFVRGDDPLHSVTAESLEGYYVAALAASNTLKSLQRLRDQGMKFEIIEVNDSQTGFRLLSVGRVNAVYSNRDVGHSLIRAAGYDQMHYAVADRRLDYFIGFNPELVEADWLAKFNQQLKLMAESGETERTLKRYGLKSP</sequence>
<dbReference type="SMART" id="SM00062">
    <property type="entry name" value="PBPb"/>
    <property type="match status" value="1"/>
</dbReference>
<evidence type="ECO:0000256" key="3">
    <source>
        <dbReference type="SAM" id="SignalP"/>
    </source>
</evidence>
<evidence type="ECO:0000259" key="4">
    <source>
        <dbReference type="SMART" id="SM00062"/>
    </source>
</evidence>